<feature type="compositionally biased region" description="Low complexity" evidence="1">
    <location>
        <begin position="1"/>
        <end position="18"/>
    </location>
</feature>
<dbReference type="RefSeq" id="XP_016258865.1">
    <property type="nucleotide sequence ID" value="XM_016411058.1"/>
</dbReference>
<feature type="transmembrane region" description="Helical" evidence="2">
    <location>
        <begin position="129"/>
        <end position="159"/>
    </location>
</feature>
<keyword evidence="2" id="KW-0812">Transmembrane</keyword>
<keyword evidence="2" id="KW-1133">Transmembrane helix</keyword>
<accession>A0A0D2DSM1</accession>
<keyword evidence="2" id="KW-0472">Membrane</keyword>
<reference evidence="3 4" key="1">
    <citation type="submission" date="2015-01" db="EMBL/GenBank/DDBJ databases">
        <title>The Genome Sequence of Exophiala oligosperma CBS72588.</title>
        <authorList>
            <consortium name="The Broad Institute Genomics Platform"/>
            <person name="Cuomo C."/>
            <person name="de Hoog S."/>
            <person name="Gorbushina A."/>
            <person name="Stielow B."/>
            <person name="Teixiera M."/>
            <person name="Abouelleil A."/>
            <person name="Chapman S.B."/>
            <person name="Priest M."/>
            <person name="Young S.K."/>
            <person name="Wortman J."/>
            <person name="Nusbaum C."/>
            <person name="Birren B."/>
        </authorList>
    </citation>
    <scope>NUCLEOTIDE SEQUENCE [LARGE SCALE GENOMIC DNA]</scope>
    <source>
        <strain evidence="3 4">CBS 72588</strain>
    </source>
</reference>
<feature type="compositionally biased region" description="Low complexity" evidence="1">
    <location>
        <begin position="217"/>
        <end position="231"/>
    </location>
</feature>
<evidence type="ECO:0000313" key="4">
    <source>
        <dbReference type="Proteomes" id="UP000053342"/>
    </source>
</evidence>
<dbReference type="AlphaFoldDB" id="A0A0D2DSM1"/>
<feature type="region of interest" description="Disordered" evidence="1">
    <location>
        <begin position="172"/>
        <end position="231"/>
    </location>
</feature>
<protein>
    <submittedName>
        <fullName evidence="3">Uncharacterized protein</fullName>
    </submittedName>
</protein>
<evidence type="ECO:0000313" key="3">
    <source>
        <dbReference type="EMBL" id="KIW38649.1"/>
    </source>
</evidence>
<evidence type="ECO:0000256" key="2">
    <source>
        <dbReference type="SAM" id="Phobius"/>
    </source>
</evidence>
<dbReference type="Proteomes" id="UP000053342">
    <property type="component" value="Unassembled WGS sequence"/>
</dbReference>
<dbReference type="STRING" id="215243.A0A0D2DSM1"/>
<dbReference type="Pfam" id="PF16015">
    <property type="entry name" value="Promethin"/>
    <property type="match status" value="1"/>
</dbReference>
<gene>
    <name evidence="3" type="ORF">PV06_09600</name>
</gene>
<proteinExistence type="predicted"/>
<feature type="region of interest" description="Disordered" evidence="1">
    <location>
        <begin position="1"/>
        <end position="32"/>
    </location>
</feature>
<name>A0A0D2DSM1_9EURO</name>
<feature type="compositionally biased region" description="Polar residues" evidence="1">
    <location>
        <begin position="181"/>
        <end position="204"/>
    </location>
</feature>
<sequence>MTSEKSVQIQSSSSVGGETATDNTDSSLGGRLTGTLQGVVNKTVAVGGNVMDRYLPPPQKRERWKTRIITFATERPYLAGFLASQVALSGLPLILFICITVSVFIFSVLAGILVGIIGGLLFVVPVIGFALLVLIPVMFFTTAAAVCIWFWALVAYTIIDYFNHQKETSSKAQNGEDVKMKNSSSNGAPPQTTKQGTKDLSTLGSAAEAVGPEAQPDSSSDGGNSKSASHT</sequence>
<dbReference type="EMBL" id="KN847341">
    <property type="protein sequence ID" value="KIW38649.1"/>
    <property type="molecule type" value="Genomic_DNA"/>
</dbReference>
<dbReference type="HOGENOM" id="CLU_1199837_0_0_1"/>
<dbReference type="GeneID" id="27361674"/>
<keyword evidence="4" id="KW-1185">Reference proteome</keyword>
<dbReference type="VEuPathDB" id="FungiDB:PV06_09600"/>
<organism evidence="3 4">
    <name type="scientific">Exophiala oligosperma</name>
    <dbReference type="NCBI Taxonomy" id="215243"/>
    <lineage>
        <taxon>Eukaryota</taxon>
        <taxon>Fungi</taxon>
        <taxon>Dikarya</taxon>
        <taxon>Ascomycota</taxon>
        <taxon>Pezizomycotina</taxon>
        <taxon>Eurotiomycetes</taxon>
        <taxon>Chaetothyriomycetidae</taxon>
        <taxon>Chaetothyriales</taxon>
        <taxon>Herpotrichiellaceae</taxon>
        <taxon>Exophiala</taxon>
    </lineage>
</organism>
<evidence type="ECO:0000256" key="1">
    <source>
        <dbReference type="SAM" id="MobiDB-lite"/>
    </source>
</evidence>
<feature type="transmembrane region" description="Helical" evidence="2">
    <location>
        <begin position="93"/>
        <end position="123"/>
    </location>
</feature>
<dbReference type="OrthoDB" id="3928876at2759"/>